<dbReference type="PANTHER" id="PTHR38703:SF1">
    <property type="entry name" value="ALLERGEN"/>
    <property type="match status" value="1"/>
</dbReference>
<dbReference type="PANTHER" id="PTHR38703">
    <property type="entry name" value="CHROMOSOME 8, WHOLE GENOME SHOTGUN SEQUENCE"/>
    <property type="match status" value="1"/>
</dbReference>
<proteinExistence type="predicted"/>
<name>A0A6G1HZB1_9PEZI</name>
<organism evidence="2 3">
    <name type="scientific">Trichodelitschia bisporula</name>
    <dbReference type="NCBI Taxonomy" id="703511"/>
    <lineage>
        <taxon>Eukaryota</taxon>
        <taxon>Fungi</taxon>
        <taxon>Dikarya</taxon>
        <taxon>Ascomycota</taxon>
        <taxon>Pezizomycotina</taxon>
        <taxon>Dothideomycetes</taxon>
        <taxon>Dothideomycetes incertae sedis</taxon>
        <taxon>Phaeotrichales</taxon>
        <taxon>Phaeotrichaceae</taxon>
        <taxon>Trichodelitschia</taxon>
    </lineage>
</organism>
<accession>A0A6G1HZB1</accession>
<gene>
    <name evidence="2" type="ORF">EJ06DRAFT_492294</name>
</gene>
<dbReference type="Proteomes" id="UP000799640">
    <property type="component" value="Unassembled WGS sequence"/>
</dbReference>
<evidence type="ECO:0008006" key="4">
    <source>
        <dbReference type="Google" id="ProtNLM"/>
    </source>
</evidence>
<feature type="region of interest" description="Disordered" evidence="1">
    <location>
        <begin position="84"/>
        <end position="103"/>
    </location>
</feature>
<evidence type="ECO:0000313" key="2">
    <source>
        <dbReference type="EMBL" id="KAF2401206.1"/>
    </source>
</evidence>
<evidence type="ECO:0000313" key="3">
    <source>
        <dbReference type="Proteomes" id="UP000799640"/>
    </source>
</evidence>
<dbReference type="AlphaFoldDB" id="A0A6G1HZB1"/>
<dbReference type="EMBL" id="ML996693">
    <property type="protein sequence ID" value="KAF2401206.1"/>
    <property type="molecule type" value="Genomic_DNA"/>
</dbReference>
<reference evidence="2" key="1">
    <citation type="journal article" date="2020" name="Stud. Mycol.">
        <title>101 Dothideomycetes genomes: a test case for predicting lifestyles and emergence of pathogens.</title>
        <authorList>
            <person name="Haridas S."/>
            <person name="Albert R."/>
            <person name="Binder M."/>
            <person name="Bloem J."/>
            <person name="Labutti K."/>
            <person name="Salamov A."/>
            <person name="Andreopoulos B."/>
            <person name="Baker S."/>
            <person name="Barry K."/>
            <person name="Bills G."/>
            <person name="Bluhm B."/>
            <person name="Cannon C."/>
            <person name="Castanera R."/>
            <person name="Culley D."/>
            <person name="Daum C."/>
            <person name="Ezra D."/>
            <person name="Gonzalez J."/>
            <person name="Henrissat B."/>
            <person name="Kuo A."/>
            <person name="Liang C."/>
            <person name="Lipzen A."/>
            <person name="Lutzoni F."/>
            <person name="Magnuson J."/>
            <person name="Mondo S."/>
            <person name="Nolan M."/>
            <person name="Ohm R."/>
            <person name="Pangilinan J."/>
            <person name="Park H.-J."/>
            <person name="Ramirez L."/>
            <person name="Alfaro M."/>
            <person name="Sun H."/>
            <person name="Tritt A."/>
            <person name="Yoshinaga Y."/>
            <person name="Zwiers L.-H."/>
            <person name="Turgeon B."/>
            <person name="Goodwin S."/>
            <person name="Spatafora J."/>
            <person name="Crous P."/>
            <person name="Grigoriev I."/>
        </authorList>
    </citation>
    <scope>NUCLEOTIDE SEQUENCE</scope>
    <source>
        <strain evidence="2">CBS 262.69</strain>
    </source>
</reference>
<feature type="region of interest" description="Disordered" evidence="1">
    <location>
        <begin position="1"/>
        <end position="72"/>
    </location>
</feature>
<protein>
    <recommendedName>
        <fullName evidence="4">Allergen</fullName>
    </recommendedName>
</protein>
<feature type="compositionally biased region" description="Basic and acidic residues" evidence="1">
    <location>
        <begin position="39"/>
        <end position="51"/>
    </location>
</feature>
<evidence type="ECO:0000256" key="1">
    <source>
        <dbReference type="SAM" id="MobiDB-lite"/>
    </source>
</evidence>
<sequence>MDKAKHAVNDFLNKAGHNSTTVSESIAPAKTQETIQPTTEEHTQTALDREVHRHHTHTTVQPLTAQETLPATHEHVVKPYSKREIEHPAPPATATPPPTFTDQTQHNPTIATEHVVEPTATSTHTHHHVKETVQPVIRKTTIQPQVLHVTAPVREVHRHGTQQHSTTTMPPVSVEQFKAAGGSLQGREERVDGFEGVPKGMQQKEFGNTEGMGMNKMDSAKRDSMVEGITVGRVEGHDSGELRSWDEAA</sequence>
<feature type="compositionally biased region" description="Polar residues" evidence="1">
    <location>
        <begin position="60"/>
        <end position="69"/>
    </location>
</feature>
<keyword evidence="3" id="KW-1185">Reference proteome</keyword>
<dbReference type="OrthoDB" id="2118965at2759"/>
<feature type="compositionally biased region" description="Pro residues" evidence="1">
    <location>
        <begin position="88"/>
        <end position="99"/>
    </location>
</feature>